<feature type="non-terminal residue" evidence="1">
    <location>
        <position position="1"/>
    </location>
</feature>
<gene>
    <name evidence="1" type="ORF">AFUS01_LOCUS9208</name>
</gene>
<accession>A0A8J2JR83</accession>
<organism evidence="1 2">
    <name type="scientific">Allacma fusca</name>
    <dbReference type="NCBI Taxonomy" id="39272"/>
    <lineage>
        <taxon>Eukaryota</taxon>
        <taxon>Metazoa</taxon>
        <taxon>Ecdysozoa</taxon>
        <taxon>Arthropoda</taxon>
        <taxon>Hexapoda</taxon>
        <taxon>Collembola</taxon>
        <taxon>Symphypleona</taxon>
        <taxon>Sminthuridae</taxon>
        <taxon>Allacma</taxon>
    </lineage>
</organism>
<dbReference type="EMBL" id="CAJVCH010065629">
    <property type="protein sequence ID" value="CAG7719909.1"/>
    <property type="molecule type" value="Genomic_DNA"/>
</dbReference>
<sequence>MATTTGCFCGKYGGFCFWN</sequence>
<dbReference type="AlphaFoldDB" id="A0A8J2JR83"/>
<reference evidence="1" key="1">
    <citation type="submission" date="2021-06" db="EMBL/GenBank/DDBJ databases">
        <authorList>
            <person name="Hodson N. C."/>
            <person name="Mongue J. A."/>
            <person name="Jaron S. K."/>
        </authorList>
    </citation>
    <scope>NUCLEOTIDE SEQUENCE</scope>
</reference>
<protein>
    <submittedName>
        <fullName evidence="1">Uncharacterized protein</fullName>
    </submittedName>
</protein>
<dbReference type="Proteomes" id="UP000708208">
    <property type="component" value="Unassembled WGS sequence"/>
</dbReference>
<name>A0A8J2JR83_9HEXA</name>
<evidence type="ECO:0000313" key="1">
    <source>
        <dbReference type="EMBL" id="CAG7719909.1"/>
    </source>
</evidence>
<comment type="caution">
    <text evidence="1">The sequence shown here is derived from an EMBL/GenBank/DDBJ whole genome shotgun (WGS) entry which is preliminary data.</text>
</comment>
<evidence type="ECO:0000313" key="2">
    <source>
        <dbReference type="Proteomes" id="UP000708208"/>
    </source>
</evidence>
<proteinExistence type="predicted"/>
<keyword evidence="2" id="KW-1185">Reference proteome</keyword>